<dbReference type="Proteomes" id="UP001295684">
    <property type="component" value="Unassembled WGS sequence"/>
</dbReference>
<dbReference type="EMBL" id="CAMPGE010017662">
    <property type="protein sequence ID" value="CAI2376125.1"/>
    <property type="molecule type" value="Genomic_DNA"/>
</dbReference>
<evidence type="ECO:0000256" key="4">
    <source>
        <dbReference type="ARBA" id="ARBA00022741"/>
    </source>
</evidence>
<comment type="similarity">
    <text evidence="2">Belongs to the GTR/RAG GTP-binding protein family.</text>
</comment>
<dbReference type="AlphaFoldDB" id="A0A7S3NZ14"/>
<dbReference type="OrthoDB" id="10020193at2759"/>
<keyword evidence="4" id="KW-0547">Nucleotide-binding</keyword>
<evidence type="ECO:0008006" key="10">
    <source>
        <dbReference type="Google" id="ProtNLM"/>
    </source>
</evidence>
<dbReference type="EMBL" id="CAMPGE010017661">
    <property type="protein sequence ID" value="CAI2376124.1"/>
    <property type="molecule type" value="Genomic_DNA"/>
</dbReference>
<dbReference type="Pfam" id="PF04670">
    <property type="entry name" value="Gtr1_RagA"/>
    <property type="match status" value="1"/>
</dbReference>
<dbReference type="CDD" id="cd11384">
    <property type="entry name" value="RagA_like"/>
    <property type="match status" value="1"/>
</dbReference>
<comment type="subcellular location">
    <subcellularLocation>
        <location evidence="1">Cytoplasm</location>
    </subcellularLocation>
</comment>
<dbReference type="Gene3D" id="3.40.50.300">
    <property type="entry name" value="P-loop containing nucleotide triphosphate hydrolases"/>
    <property type="match status" value="1"/>
</dbReference>
<dbReference type="GO" id="GO:0010507">
    <property type="term" value="P:negative regulation of autophagy"/>
    <property type="evidence" value="ECO:0007669"/>
    <property type="project" value="TreeGrafter"/>
</dbReference>
<reference evidence="6" key="1">
    <citation type="submission" date="2021-01" db="EMBL/GenBank/DDBJ databases">
        <authorList>
            <person name="Corre E."/>
            <person name="Pelletier E."/>
            <person name="Niang G."/>
            <person name="Scheremetjew M."/>
            <person name="Finn R."/>
            <person name="Kale V."/>
            <person name="Holt S."/>
            <person name="Cochrane G."/>
            <person name="Meng A."/>
            <person name="Brown T."/>
            <person name="Cohen L."/>
        </authorList>
    </citation>
    <scope>NUCLEOTIDE SEQUENCE</scope>
    <source>
        <strain evidence="6">CT5</strain>
    </source>
</reference>
<dbReference type="InterPro" id="IPR027417">
    <property type="entry name" value="P-loop_NTPase"/>
</dbReference>
<dbReference type="InterPro" id="IPR039397">
    <property type="entry name" value="RagA/B"/>
</dbReference>
<protein>
    <recommendedName>
        <fullName evidence="10">GTP-binding protein</fullName>
    </recommendedName>
</protein>
<dbReference type="PANTHER" id="PTHR11259:SF1">
    <property type="entry name" value="RAS-RELATED GTP-BINDING PROTEIN"/>
    <property type="match status" value="1"/>
</dbReference>
<dbReference type="InterPro" id="IPR006762">
    <property type="entry name" value="Gtr1_RagA"/>
</dbReference>
<reference evidence="7" key="2">
    <citation type="submission" date="2023-07" db="EMBL/GenBank/DDBJ databases">
        <authorList>
            <consortium name="AG Swart"/>
            <person name="Singh M."/>
            <person name="Singh A."/>
            <person name="Seah K."/>
            <person name="Emmerich C."/>
        </authorList>
    </citation>
    <scope>NUCLEOTIDE SEQUENCE</scope>
    <source>
        <strain evidence="7">DP1</strain>
    </source>
</reference>
<dbReference type="GO" id="GO:0003924">
    <property type="term" value="F:GTPase activity"/>
    <property type="evidence" value="ECO:0007669"/>
    <property type="project" value="TreeGrafter"/>
</dbReference>
<organism evidence="6">
    <name type="scientific">Euplotes crassus</name>
    <dbReference type="NCBI Taxonomy" id="5936"/>
    <lineage>
        <taxon>Eukaryota</taxon>
        <taxon>Sar</taxon>
        <taxon>Alveolata</taxon>
        <taxon>Ciliophora</taxon>
        <taxon>Intramacronucleata</taxon>
        <taxon>Spirotrichea</taxon>
        <taxon>Hypotrichia</taxon>
        <taxon>Euplotida</taxon>
        <taxon>Euplotidae</taxon>
        <taxon>Moneuplotes</taxon>
    </lineage>
</organism>
<dbReference type="GO" id="GO:1990131">
    <property type="term" value="C:Gtr1-Gtr2 GTPase complex"/>
    <property type="evidence" value="ECO:0007669"/>
    <property type="project" value="TreeGrafter"/>
</dbReference>
<gene>
    <name evidence="6" type="ORF">ECRA1380_LOCUS18258</name>
    <name evidence="7" type="ORF">ECRASSUSDP1_LOCUS17493</name>
    <name evidence="8" type="ORF">ECRASSUSDP1_LOCUS17494</name>
</gene>
<dbReference type="GO" id="GO:0005634">
    <property type="term" value="C:nucleus"/>
    <property type="evidence" value="ECO:0007669"/>
    <property type="project" value="TreeGrafter"/>
</dbReference>
<evidence type="ECO:0000313" key="9">
    <source>
        <dbReference type="Proteomes" id="UP001295684"/>
    </source>
</evidence>
<keyword evidence="3" id="KW-0963">Cytoplasm</keyword>
<proteinExistence type="inferred from homology"/>
<dbReference type="SUPFAM" id="SSF52540">
    <property type="entry name" value="P-loop containing nucleoside triphosphate hydrolases"/>
    <property type="match status" value="1"/>
</dbReference>
<dbReference type="Gene3D" id="3.30.450.190">
    <property type="match status" value="1"/>
</dbReference>
<evidence type="ECO:0000313" key="7">
    <source>
        <dbReference type="EMBL" id="CAI2376124.1"/>
    </source>
</evidence>
<dbReference type="PANTHER" id="PTHR11259">
    <property type="entry name" value="RAS-RELATED GTP BINDING RAG/GTR YEAST"/>
    <property type="match status" value="1"/>
</dbReference>
<evidence type="ECO:0000313" key="8">
    <source>
        <dbReference type="EMBL" id="CAI2376125.1"/>
    </source>
</evidence>
<dbReference type="GO" id="GO:0005764">
    <property type="term" value="C:lysosome"/>
    <property type="evidence" value="ECO:0007669"/>
    <property type="project" value="TreeGrafter"/>
</dbReference>
<dbReference type="EMBL" id="HBIK01038984">
    <property type="protein sequence ID" value="CAE0393280.1"/>
    <property type="molecule type" value="Transcribed_RNA"/>
</dbReference>
<keyword evidence="5" id="KW-0342">GTP-binding</keyword>
<sequence>MATQDSEKVQKVLLMGRAGSGKTSMRSIIFANYLARDTYRFTFTVDINRSRVRFLGNLVLSLWDCGGQGLFMEQYFQSQKDQIFKNVEVLIYVFEVVSKEPDKDLEYYKNCLAALEDLSQGAKIFCMIHKMDLIADSMRDKVFEQKQQEIIDVSKDFDVTCFRTSIWDETLYKAWSDIVNILLPNVQDLKSSLKDFCDANSADDVVLFEKYTFLVIANHDNIGHKDDHRFEKISNIIKQFKLSCIKTNFQFESMTFKNSYFTAFVEEFTSSTYIMVISSDPDVETEAISFNIKASRDYFENLVTDSLGSS</sequence>
<evidence type="ECO:0000256" key="2">
    <source>
        <dbReference type="ARBA" id="ARBA00007756"/>
    </source>
</evidence>
<dbReference type="GO" id="GO:0005525">
    <property type="term" value="F:GTP binding"/>
    <property type="evidence" value="ECO:0007669"/>
    <property type="project" value="UniProtKB-KW"/>
</dbReference>
<dbReference type="GO" id="GO:0009267">
    <property type="term" value="P:cellular response to starvation"/>
    <property type="evidence" value="ECO:0007669"/>
    <property type="project" value="TreeGrafter"/>
</dbReference>
<keyword evidence="9" id="KW-1185">Reference proteome</keyword>
<evidence type="ECO:0000313" key="6">
    <source>
        <dbReference type="EMBL" id="CAE0393280.1"/>
    </source>
</evidence>
<dbReference type="GO" id="GO:1904263">
    <property type="term" value="P:positive regulation of TORC1 signaling"/>
    <property type="evidence" value="ECO:0007669"/>
    <property type="project" value="TreeGrafter"/>
</dbReference>
<dbReference type="FunFam" id="3.40.50.300:FF:000488">
    <property type="entry name" value="Small monomeric GTPase (Gtr1)"/>
    <property type="match status" value="1"/>
</dbReference>
<evidence type="ECO:0000256" key="3">
    <source>
        <dbReference type="ARBA" id="ARBA00022490"/>
    </source>
</evidence>
<evidence type="ECO:0000256" key="1">
    <source>
        <dbReference type="ARBA" id="ARBA00004496"/>
    </source>
</evidence>
<dbReference type="FunFam" id="3.30.450.190:FF:000002">
    <property type="entry name" value="Ras-related GTP-binding protein A"/>
    <property type="match status" value="1"/>
</dbReference>
<evidence type="ECO:0000256" key="5">
    <source>
        <dbReference type="ARBA" id="ARBA00023134"/>
    </source>
</evidence>
<name>A0A7S3NZ14_EUPCR</name>
<accession>A0A7S3NZ14</accession>